<evidence type="ECO:0000256" key="3">
    <source>
        <dbReference type="PROSITE-ProRule" id="PRU00169"/>
    </source>
</evidence>
<feature type="modified residue" description="4-aspartylphosphate" evidence="3">
    <location>
        <position position="87"/>
    </location>
</feature>
<dbReference type="Gene3D" id="3.40.50.2300">
    <property type="match status" value="1"/>
</dbReference>
<proteinExistence type="predicted"/>
<dbReference type="PANTHER" id="PTHR45339:SF1">
    <property type="entry name" value="HYBRID SIGNAL TRANSDUCTION HISTIDINE KINASE J"/>
    <property type="match status" value="1"/>
</dbReference>
<keyword evidence="2" id="KW-0902">Two-component regulatory system</keyword>
<evidence type="ECO:0000313" key="5">
    <source>
        <dbReference type="EMBL" id="MBD2543377.1"/>
    </source>
</evidence>
<dbReference type="SMART" id="SM00448">
    <property type="entry name" value="REC"/>
    <property type="match status" value="1"/>
</dbReference>
<evidence type="ECO:0000313" key="6">
    <source>
        <dbReference type="Proteomes" id="UP000641954"/>
    </source>
</evidence>
<reference evidence="5 6" key="1">
    <citation type="journal article" date="2020" name="ISME J.">
        <title>Comparative genomics reveals insights into cyanobacterial evolution and habitat adaptation.</title>
        <authorList>
            <person name="Chen M.Y."/>
            <person name="Teng W.K."/>
            <person name="Zhao L."/>
            <person name="Hu C.X."/>
            <person name="Zhou Y.K."/>
            <person name="Han B.P."/>
            <person name="Song L.R."/>
            <person name="Shu W.S."/>
        </authorList>
    </citation>
    <scope>NUCLEOTIDE SEQUENCE [LARGE SCALE GENOMIC DNA]</scope>
    <source>
        <strain evidence="5 6">FACHB-1370</strain>
    </source>
</reference>
<evidence type="ECO:0000259" key="4">
    <source>
        <dbReference type="PROSITE" id="PS50110"/>
    </source>
</evidence>
<sequence>MMFNVVSRIFDGQPLESISEEPPINLANRSLSQVMPLKILLAEDHLVNQKVALQMLERMGHQTDIATNGLEAIAAPEQKTYDVVLMDVQMPEMNDLDAAQKIREALESGTITYKPRIIAMTANAMSGDREACLAARMDDYIYSYPSA</sequence>
<evidence type="ECO:0000256" key="1">
    <source>
        <dbReference type="ARBA" id="ARBA00022553"/>
    </source>
</evidence>
<dbReference type="SUPFAM" id="SSF52172">
    <property type="entry name" value="CheY-like"/>
    <property type="match status" value="1"/>
</dbReference>
<dbReference type="EMBL" id="JACJSK010000006">
    <property type="protein sequence ID" value="MBD2543377.1"/>
    <property type="molecule type" value="Genomic_DNA"/>
</dbReference>
<comment type="caution">
    <text evidence="5">The sequence shown here is derived from an EMBL/GenBank/DDBJ whole genome shotgun (WGS) entry which is preliminary data.</text>
</comment>
<keyword evidence="6" id="KW-1185">Reference proteome</keyword>
<keyword evidence="1 3" id="KW-0597">Phosphoprotein</keyword>
<feature type="domain" description="Response regulatory" evidence="4">
    <location>
        <begin position="38"/>
        <end position="147"/>
    </location>
</feature>
<dbReference type="PROSITE" id="PS50110">
    <property type="entry name" value="RESPONSE_REGULATORY"/>
    <property type="match status" value="1"/>
</dbReference>
<gene>
    <name evidence="5" type="ORF">H6G72_05810</name>
</gene>
<dbReference type="Proteomes" id="UP000641954">
    <property type="component" value="Unassembled WGS sequence"/>
</dbReference>
<evidence type="ECO:0000256" key="2">
    <source>
        <dbReference type="ARBA" id="ARBA00023012"/>
    </source>
</evidence>
<accession>A0ABR8ECQ1</accession>
<dbReference type="PANTHER" id="PTHR45339">
    <property type="entry name" value="HYBRID SIGNAL TRANSDUCTION HISTIDINE KINASE J"/>
    <property type="match status" value="1"/>
</dbReference>
<protein>
    <submittedName>
        <fullName evidence="5">Response regulator</fullName>
    </submittedName>
</protein>
<name>A0ABR8ECQ1_9CYAN</name>
<dbReference type="Pfam" id="PF00072">
    <property type="entry name" value="Response_reg"/>
    <property type="match status" value="1"/>
</dbReference>
<dbReference type="CDD" id="cd17546">
    <property type="entry name" value="REC_hyHK_CKI1_RcsC-like"/>
    <property type="match status" value="1"/>
</dbReference>
<organism evidence="5 6">
    <name type="scientific">Planktothricoides raciborskii FACHB-1370</name>
    <dbReference type="NCBI Taxonomy" id="2949576"/>
    <lineage>
        <taxon>Bacteria</taxon>
        <taxon>Bacillati</taxon>
        <taxon>Cyanobacteriota</taxon>
        <taxon>Cyanophyceae</taxon>
        <taxon>Oscillatoriophycideae</taxon>
        <taxon>Oscillatoriales</taxon>
        <taxon>Oscillatoriaceae</taxon>
        <taxon>Planktothricoides</taxon>
    </lineage>
</organism>
<dbReference type="InterPro" id="IPR001789">
    <property type="entry name" value="Sig_transdc_resp-reg_receiver"/>
</dbReference>
<dbReference type="InterPro" id="IPR011006">
    <property type="entry name" value="CheY-like_superfamily"/>
</dbReference>